<feature type="transmembrane region" description="Helical" evidence="1">
    <location>
        <begin position="241"/>
        <end position="264"/>
    </location>
</feature>
<dbReference type="InterPro" id="IPR000866">
    <property type="entry name" value="AhpC/TSA"/>
</dbReference>
<feature type="transmembrane region" description="Helical" evidence="1">
    <location>
        <begin position="20"/>
        <end position="39"/>
    </location>
</feature>
<keyword evidence="1" id="KW-0472">Membrane</keyword>
<comment type="caution">
    <text evidence="3">The sequence shown here is derived from an EMBL/GenBank/DDBJ whole genome shotgun (WGS) entry which is preliminary data.</text>
</comment>
<evidence type="ECO:0000313" key="3">
    <source>
        <dbReference type="EMBL" id="HIG63940.1"/>
    </source>
</evidence>
<dbReference type="InterPro" id="IPR036249">
    <property type="entry name" value="Thioredoxin-like_sf"/>
</dbReference>
<gene>
    <name evidence="3" type="ORF">EYQ16_05450</name>
</gene>
<dbReference type="SUPFAM" id="SSF52833">
    <property type="entry name" value="Thioredoxin-like"/>
    <property type="match status" value="1"/>
</dbReference>
<keyword evidence="1" id="KW-0812">Transmembrane</keyword>
<dbReference type="InterPro" id="IPR013766">
    <property type="entry name" value="Thioredoxin_domain"/>
</dbReference>
<feature type="transmembrane region" description="Helical" evidence="1">
    <location>
        <begin position="380"/>
        <end position="406"/>
    </location>
</feature>
<name>A0A7C7ZGR4_9ARCH</name>
<evidence type="ECO:0000256" key="1">
    <source>
        <dbReference type="SAM" id="Phobius"/>
    </source>
</evidence>
<feature type="transmembrane region" description="Helical" evidence="1">
    <location>
        <begin position="270"/>
        <end position="293"/>
    </location>
</feature>
<dbReference type="PROSITE" id="PS51352">
    <property type="entry name" value="THIOREDOXIN_2"/>
    <property type="match status" value="1"/>
</dbReference>
<protein>
    <submittedName>
        <fullName evidence="3">Redoxin domain-containing protein</fullName>
    </submittedName>
</protein>
<reference evidence="4" key="1">
    <citation type="journal article" date="2019" name="bioRxiv">
        <title>Genome diversification in globally distributed novel marine Proteobacteria is linked to environmental adaptation.</title>
        <authorList>
            <person name="Zhou Z."/>
            <person name="Tran P.Q."/>
            <person name="Kieft K."/>
            <person name="Anantharaman K."/>
        </authorList>
    </citation>
    <scope>NUCLEOTIDE SEQUENCE [LARGE SCALE GENOMIC DNA]</scope>
</reference>
<dbReference type="AlphaFoldDB" id="A0A7C7ZGR4"/>
<feature type="transmembrane region" description="Helical" evidence="1">
    <location>
        <begin position="191"/>
        <end position="220"/>
    </location>
</feature>
<feature type="transmembrane region" description="Helical" evidence="1">
    <location>
        <begin position="350"/>
        <end position="374"/>
    </location>
</feature>
<dbReference type="PANTHER" id="PTHR42852">
    <property type="entry name" value="THIOL:DISULFIDE INTERCHANGE PROTEIN DSBE"/>
    <property type="match status" value="1"/>
</dbReference>
<dbReference type="GO" id="GO:0016209">
    <property type="term" value="F:antioxidant activity"/>
    <property type="evidence" value="ECO:0007669"/>
    <property type="project" value="InterPro"/>
</dbReference>
<organism evidence="3 4">
    <name type="scientific">Marine Group III euryarchaeote</name>
    <dbReference type="NCBI Taxonomy" id="2173149"/>
    <lineage>
        <taxon>Archaea</taxon>
        <taxon>Methanobacteriati</taxon>
        <taxon>Thermoplasmatota</taxon>
        <taxon>Thermoplasmata</taxon>
        <taxon>Candidatus Thermoprofundales</taxon>
    </lineage>
</organism>
<feature type="domain" description="Thioredoxin" evidence="2">
    <location>
        <begin position="39"/>
        <end position="177"/>
    </location>
</feature>
<dbReference type="EMBL" id="DUAV01000034">
    <property type="protein sequence ID" value="HIG63940.1"/>
    <property type="molecule type" value="Genomic_DNA"/>
</dbReference>
<sequence>MAQKTNWDVLVERVNRNRVLVTVGVAVMLVLAVLLWSSIGGQSDAPDFTLTDTDGNQFSLSDYEGEQVVILEFMYSTCEPCKKLVKDALKPYSQDKPDDVAILSLSVFGEDSLSSLREHADEYGWRHALGGENIEFLYQVKATPKIFIIDKEGQLTYSHLGPISLEELELEVDKALTPGQGGLVKVKETSIFLFAIGAGVAVFFSPCSFPLLPGYMTYYLSTKKRTSGTLDERTAREALPAGLAAASGVTGVLLLIGILLVPFVSLLGGILPLLELLVGLIIFALGVSMLLDYSLEPMLQPLRQGVAALGSAIGKFTQGRPTALAEKGIQRATGSDFSFAQNRQDGMVGLFWYGVGYGSAASGCMAPIVLGLLLSSLERGIVTGLVVFLLFAVTTGLLMVAFTLLVASSEDTIVNKLRASTHQIQIVGGAVMVIVGTYLTWYYVSTSLL</sequence>
<dbReference type="Proteomes" id="UP000589516">
    <property type="component" value="Unassembled WGS sequence"/>
</dbReference>
<accession>A0A7C7ZGR4</accession>
<evidence type="ECO:0000313" key="4">
    <source>
        <dbReference type="Proteomes" id="UP000589516"/>
    </source>
</evidence>
<keyword evidence="1" id="KW-1133">Transmembrane helix</keyword>
<dbReference type="PANTHER" id="PTHR42852:SF13">
    <property type="entry name" value="PROTEIN DIPZ"/>
    <property type="match status" value="1"/>
</dbReference>
<dbReference type="Gene3D" id="3.40.30.10">
    <property type="entry name" value="Glutaredoxin"/>
    <property type="match status" value="1"/>
</dbReference>
<feature type="transmembrane region" description="Helical" evidence="1">
    <location>
        <begin position="426"/>
        <end position="444"/>
    </location>
</feature>
<dbReference type="GO" id="GO:0016491">
    <property type="term" value="F:oxidoreductase activity"/>
    <property type="evidence" value="ECO:0007669"/>
    <property type="project" value="InterPro"/>
</dbReference>
<dbReference type="InterPro" id="IPR050553">
    <property type="entry name" value="Thioredoxin_ResA/DsbE_sf"/>
</dbReference>
<evidence type="ECO:0000259" key="2">
    <source>
        <dbReference type="PROSITE" id="PS51352"/>
    </source>
</evidence>
<proteinExistence type="predicted"/>
<dbReference type="Pfam" id="PF00578">
    <property type="entry name" value="AhpC-TSA"/>
    <property type="match status" value="1"/>
</dbReference>